<organism evidence="1 2">
    <name type="scientific">Raphanus sativus</name>
    <name type="common">Radish</name>
    <name type="synonym">Raphanus raphanistrum var. sativus</name>
    <dbReference type="NCBI Taxonomy" id="3726"/>
    <lineage>
        <taxon>Eukaryota</taxon>
        <taxon>Viridiplantae</taxon>
        <taxon>Streptophyta</taxon>
        <taxon>Embryophyta</taxon>
        <taxon>Tracheophyta</taxon>
        <taxon>Spermatophyta</taxon>
        <taxon>Magnoliopsida</taxon>
        <taxon>eudicotyledons</taxon>
        <taxon>Gunneridae</taxon>
        <taxon>Pentapetalae</taxon>
        <taxon>rosids</taxon>
        <taxon>malvids</taxon>
        <taxon>Brassicales</taxon>
        <taxon>Brassicaceae</taxon>
        <taxon>Brassiceae</taxon>
        <taxon>Raphanus</taxon>
    </lineage>
</organism>
<evidence type="ECO:0000313" key="1">
    <source>
        <dbReference type="Proteomes" id="UP000504610"/>
    </source>
</evidence>
<keyword evidence="1" id="KW-1185">Reference proteome</keyword>
<reference evidence="2" key="2">
    <citation type="submission" date="2025-08" db="UniProtKB">
        <authorList>
            <consortium name="RefSeq"/>
        </authorList>
    </citation>
    <scope>IDENTIFICATION</scope>
    <source>
        <tissue evidence="2">Leaf</tissue>
    </source>
</reference>
<protein>
    <submittedName>
        <fullName evidence="2">Uncharacterized protein LOC108815696</fullName>
    </submittedName>
</protein>
<dbReference type="KEGG" id="rsz:108815696"/>
<proteinExistence type="predicted"/>
<accession>A0A6J0LVH9</accession>
<dbReference type="AlphaFoldDB" id="A0A6J0LVH9"/>
<gene>
    <name evidence="2" type="primary">LOC108815696</name>
</gene>
<dbReference type="RefSeq" id="XP_018443718.1">
    <property type="nucleotide sequence ID" value="XM_018588216.1"/>
</dbReference>
<reference evidence="1" key="1">
    <citation type="journal article" date="2019" name="Database">
        <title>The radish genome database (RadishGD): an integrated information resource for radish genomics.</title>
        <authorList>
            <person name="Yu H.J."/>
            <person name="Baek S."/>
            <person name="Lee Y.J."/>
            <person name="Cho A."/>
            <person name="Mun J.H."/>
        </authorList>
    </citation>
    <scope>NUCLEOTIDE SEQUENCE [LARGE SCALE GENOMIC DNA]</scope>
    <source>
        <strain evidence="1">cv. WK10039</strain>
    </source>
</reference>
<dbReference type="OrthoDB" id="1030028at2759"/>
<name>A0A6J0LVH9_RAPSA</name>
<dbReference type="Proteomes" id="UP000504610">
    <property type="component" value="Chromosome 7"/>
</dbReference>
<evidence type="ECO:0000313" key="2">
    <source>
        <dbReference type="RefSeq" id="XP_018443718.1"/>
    </source>
</evidence>
<dbReference type="GeneID" id="108815696"/>
<sequence length="39" mass="4565">METIRGSSFNQQENEFLYCVYLEISQHSIGSNNQSLRKI</sequence>